<dbReference type="GO" id="GO:0016651">
    <property type="term" value="F:oxidoreductase activity, acting on NAD(P)H"/>
    <property type="evidence" value="ECO:0007669"/>
    <property type="project" value="UniProtKB-ARBA"/>
</dbReference>
<evidence type="ECO:0000256" key="3">
    <source>
        <dbReference type="ARBA" id="ARBA00022605"/>
    </source>
</evidence>
<comment type="cofactor">
    <cofactor evidence="12">
        <name>FMN</name>
        <dbReference type="ChEBI" id="CHEBI:58210"/>
    </cofactor>
    <text evidence="12">Binds 1 FMN per subunit.</text>
</comment>
<dbReference type="PROSITE" id="PS50902">
    <property type="entry name" value="FLAVODOXIN_LIKE"/>
    <property type="match status" value="1"/>
</dbReference>
<keyword evidence="3" id="KW-0028">Amino-acid biosynthesis</keyword>
<feature type="binding site" evidence="12">
    <location>
        <position position="357"/>
    </location>
    <ligand>
        <name>FAD</name>
        <dbReference type="ChEBI" id="CHEBI:57692"/>
    </ligand>
</feature>
<dbReference type="PRINTS" id="PR00371">
    <property type="entry name" value="FPNCR"/>
</dbReference>
<feature type="binding site" evidence="12">
    <location>
        <position position="448"/>
    </location>
    <ligand>
        <name>FAD</name>
        <dbReference type="ChEBI" id="CHEBI:57692"/>
    </ligand>
</feature>
<dbReference type="Pfam" id="PF00258">
    <property type="entry name" value="Flavodoxin_1"/>
    <property type="match status" value="1"/>
</dbReference>
<feature type="binding site" evidence="12">
    <location>
        <begin position="557"/>
        <end position="558"/>
    </location>
    <ligand>
        <name>NADP(+)</name>
        <dbReference type="ChEBI" id="CHEBI:58349"/>
    </ligand>
</feature>
<dbReference type="SUPFAM" id="SSF52343">
    <property type="entry name" value="Ferredoxin reductase-like, C-terminal NADP-linked domain"/>
    <property type="match status" value="1"/>
</dbReference>
<feature type="binding site" evidence="12">
    <location>
        <begin position="148"/>
        <end position="151"/>
    </location>
    <ligand>
        <name>FMN</name>
        <dbReference type="ChEBI" id="CHEBI:58210"/>
    </ligand>
</feature>
<keyword evidence="16" id="KW-1185">Reference proteome</keyword>
<evidence type="ECO:0000256" key="7">
    <source>
        <dbReference type="ARBA" id="ARBA00022857"/>
    </source>
</evidence>
<feature type="binding site" evidence="12">
    <location>
        <position position="637"/>
    </location>
    <ligand>
        <name>FAD</name>
        <dbReference type="ChEBI" id="CHEBI:57692"/>
    </ligand>
</feature>
<dbReference type="InterPro" id="IPR001709">
    <property type="entry name" value="Flavoprot_Pyr_Nucl_cyt_Rdtase"/>
</dbReference>
<dbReference type="Gene3D" id="2.40.30.10">
    <property type="entry name" value="Translation factors"/>
    <property type="match status" value="1"/>
</dbReference>
<dbReference type="GO" id="GO:0005829">
    <property type="term" value="C:cytosol"/>
    <property type="evidence" value="ECO:0007669"/>
    <property type="project" value="TreeGrafter"/>
</dbReference>
<feature type="binding site" evidence="12">
    <location>
        <begin position="424"/>
        <end position="427"/>
    </location>
    <ligand>
        <name>FAD</name>
        <dbReference type="ChEBI" id="CHEBI:57692"/>
    </ligand>
</feature>
<feature type="binding site" evidence="12">
    <location>
        <position position="599"/>
    </location>
    <ligand>
        <name>FAD</name>
        <dbReference type="ChEBI" id="CHEBI:57692"/>
    </ligand>
</feature>
<evidence type="ECO:0000256" key="6">
    <source>
        <dbReference type="ARBA" id="ARBA00022827"/>
    </source>
</evidence>
<dbReference type="InterPro" id="IPR039261">
    <property type="entry name" value="FNR_nucleotide-bd"/>
</dbReference>
<dbReference type="InterPro" id="IPR001094">
    <property type="entry name" value="Flavdoxin-like"/>
</dbReference>
<dbReference type="InterPro" id="IPR017927">
    <property type="entry name" value="FAD-bd_FR_type"/>
</dbReference>
<keyword evidence="10" id="KW-0198">Cysteine biosynthesis</keyword>
<dbReference type="PRINTS" id="PR00369">
    <property type="entry name" value="FLAVODOXIN"/>
</dbReference>
<dbReference type="Gene3D" id="3.40.50.80">
    <property type="entry name" value="Nucleotide-binding domain of ferredoxin-NADP reductase (FNR) module"/>
    <property type="match status" value="1"/>
</dbReference>
<dbReference type="CDD" id="cd06199">
    <property type="entry name" value="SiR"/>
    <property type="match status" value="1"/>
</dbReference>
<dbReference type="NCBIfam" id="TIGR01931">
    <property type="entry name" value="cysJ"/>
    <property type="match status" value="1"/>
</dbReference>
<dbReference type="GO" id="GO:0004783">
    <property type="term" value="F:sulfite reductase (NADPH) activity"/>
    <property type="evidence" value="ECO:0007669"/>
    <property type="project" value="UniProtKB-EC"/>
</dbReference>
<dbReference type="InterPro" id="IPR017938">
    <property type="entry name" value="Riboflavin_synthase-like_b-brl"/>
</dbReference>
<keyword evidence="7 12" id="KW-0521">NADP</keyword>
<keyword evidence="2" id="KW-0813">Transport</keyword>
<dbReference type="AlphaFoldDB" id="A0A2Z2K875"/>
<dbReference type="Proteomes" id="UP000249890">
    <property type="component" value="Chromosome"/>
</dbReference>
<dbReference type="SUPFAM" id="SSF63380">
    <property type="entry name" value="Riboflavin synthase domain-like"/>
    <property type="match status" value="1"/>
</dbReference>
<feature type="binding site" evidence="12">
    <location>
        <begin position="563"/>
        <end position="567"/>
    </location>
    <ligand>
        <name>NADP(+)</name>
        <dbReference type="ChEBI" id="CHEBI:58349"/>
    </ligand>
</feature>
<dbReference type="InterPro" id="IPR010199">
    <property type="entry name" value="CysJ"/>
</dbReference>
<organism evidence="15 16">
    <name type="scientific">Paenibacillus donghaensis</name>
    <dbReference type="NCBI Taxonomy" id="414771"/>
    <lineage>
        <taxon>Bacteria</taxon>
        <taxon>Bacillati</taxon>
        <taxon>Bacillota</taxon>
        <taxon>Bacilli</taxon>
        <taxon>Bacillales</taxon>
        <taxon>Paenibacillaceae</taxon>
        <taxon>Paenibacillus</taxon>
    </lineage>
</organism>
<evidence type="ECO:0000256" key="11">
    <source>
        <dbReference type="ARBA" id="ARBA00052219"/>
    </source>
</evidence>
<dbReference type="SUPFAM" id="SSF52218">
    <property type="entry name" value="Flavoproteins"/>
    <property type="match status" value="1"/>
</dbReference>
<evidence type="ECO:0000259" key="13">
    <source>
        <dbReference type="PROSITE" id="PS50902"/>
    </source>
</evidence>
<evidence type="ECO:0000256" key="9">
    <source>
        <dbReference type="ARBA" id="ARBA00023002"/>
    </source>
</evidence>
<keyword evidence="6 12" id="KW-0274">FAD</keyword>
<dbReference type="FunFam" id="3.40.50.80:FF:000001">
    <property type="entry name" value="NADPH--cytochrome P450 reductase 1"/>
    <property type="match status" value="1"/>
</dbReference>
<evidence type="ECO:0000313" key="15">
    <source>
        <dbReference type="EMBL" id="ASA22806.1"/>
    </source>
</evidence>
<accession>A0A2Z2K875</accession>
<feature type="binding site" evidence="12">
    <location>
        <begin position="457"/>
        <end position="460"/>
    </location>
    <ligand>
        <name>FAD</name>
        <dbReference type="ChEBI" id="CHEBI:57692"/>
    </ligand>
</feature>
<dbReference type="PANTHER" id="PTHR19384:SF128">
    <property type="entry name" value="NADPH OXIDOREDUCTASE A"/>
    <property type="match status" value="1"/>
</dbReference>
<dbReference type="InterPro" id="IPR008254">
    <property type="entry name" value="Flavodoxin/NO_synth"/>
</dbReference>
<protein>
    <recommendedName>
        <fullName evidence="1">assimilatory sulfite reductase (NADPH)</fullName>
        <ecNumber evidence="1">1.8.1.2</ecNumber>
    </recommendedName>
</protein>
<sequence length="637" mass="70487">MQLQVTNSPFSESQIELLNQLLPTLTLNQQVWLSGYFAAVQSQSAVAAALPGIGAPAGTAALPGAEDSEAAAVSAAPQPAAPQNQAALPAASRQVTILFGSQTGNCQRLAGSLSRQLEELGFEVTTASMNGFKPNALKKVEHLLLLASTHGEGEPPDNARSFHEFLYSKRAPKLAHLKFSVLALGDTSYEFFCQTGKDFDQRLEELGGQRLSPRVDCDLDYDEPAQGWFSQVLSALSGGGLDASLLAAETVQAAEHSESPESMYSRNHPFQAEVLENLNLNGRGSDRETRHLELSLEGSNLTFEPGDSLGVYPQNHPQLVEDIILAMGWDPQETVPLNKKGEEGSLREALLHHYEITVLTKPLLEQAAQLHIAPELQRLVTPESREELKEYIKGRDLLDLLQDFAPWDVPASSLVTILRKLPARLYSIASSCKANPEEVHFTVRAVRYEAHGRDRYGVCSVHCAERVQPGDSLPIYIQHNPNFKLPASPEVPVIMIGPGTGVAPFRSFLEEREELGVQGPSWLFYGDRHFVTDFLYQTDWQRMLKAGVLSKLDVAFSRDTEEKVYVQHRILENSRELYQWLQDGAHVYICGDEKHMAHDVHSALVTVIQEEGGVSAEEAAQYLENMQQAQRYQRDVY</sequence>
<dbReference type="EC" id="1.8.1.2" evidence="1"/>
<dbReference type="GO" id="GO:0019344">
    <property type="term" value="P:cysteine biosynthetic process"/>
    <property type="evidence" value="ECO:0007669"/>
    <property type="project" value="UniProtKB-KW"/>
</dbReference>
<dbReference type="PIRSF" id="PIRSF000207">
    <property type="entry name" value="SiR-FP_CysJ"/>
    <property type="match status" value="1"/>
</dbReference>
<name>A0A2Z2K875_9BACL</name>
<keyword evidence="9" id="KW-0560">Oxidoreductase</keyword>
<dbReference type="InterPro" id="IPR003097">
    <property type="entry name" value="CysJ-like_FAD-binding"/>
</dbReference>
<evidence type="ECO:0000256" key="1">
    <source>
        <dbReference type="ARBA" id="ARBA00012604"/>
    </source>
</evidence>
<dbReference type="InterPro" id="IPR029039">
    <property type="entry name" value="Flavoprotein-like_sf"/>
</dbReference>
<dbReference type="GO" id="GO:0010181">
    <property type="term" value="F:FMN binding"/>
    <property type="evidence" value="ECO:0007669"/>
    <property type="project" value="InterPro"/>
</dbReference>
<feature type="binding site" evidence="12">
    <location>
        <begin position="184"/>
        <end position="193"/>
    </location>
    <ligand>
        <name>FMN</name>
        <dbReference type="ChEBI" id="CHEBI:58210"/>
    </ligand>
</feature>
<keyword evidence="4" id="KW-0285">Flavoprotein</keyword>
<dbReference type="PROSITE" id="PS51384">
    <property type="entry name" value="FAD_FR"/>
    <property type="match status" value="1"/>
</dbReference>
<dbReference type="KEGG" id="pdh:B9T62_19575"/>
<comment type="cofactor">
    <cofactor evidence="12">
        <name>FAD</name>
        <dbReference type="ChEBI" id="CHEBI:57692"/>
    </cofactor>
    <text evidence="12">Binds 1 FAD per subunit.</text>
</comment>
<dbReference type="EMBL" id="CP021780">
    <property type="protein sequence ID" value="ASA22806.1"/>
    <property type="molecule type" value="Genomic_DNA"/>
</dbReference>
<dbReference type="OrthoDB" id="9789468at2"/>
<dbReference type="Gene3D" id="3.40.50.360">
    <property type="match status" value="1"/>
</dbReference>
<comment type="catalytic activity">
    <reaction evidence="11">
        <text>hydrogen sulfide + 3 NADP(+) + 3 H2O = sulfite + 3 NADPH + 4 H(+)</text>
        <dbReference type="Rhea" id="RHEA:13801"/>
        <dbReference type="ChEBI" id="CHEBI:15377"/>
        <dbReference type="ChEBI" id="CHEBI:15378"/>
        <dbReference type="ChEBI" id="CHEBI:17359"/>
        <dbReference type="ChEBI" id="CHEBI:29919"/>
        <dbReference type="ChEBI" id="CHEBI:57783"/>
        <dbReference type="ChEBI" id="CHEBI:58349"/>
        <dbReference type="EC" id="1.8.1.2"/>
    </reaction>
</comment>
<dbReference type="InterPro" id="IPR001433">
    <property type="entry name" value="OxRdtase_FAD/NAD-bd"/>
</dbReference>
<dbReference type="InterPro" id="IPR023173">
    <property type="entry name" value="NADPH_Cyt_P450_Rdtase_alpha"/>
</dbReference>
<gene>
    <name evidence="15" type="ORF">B9T62_19575</name>
</gene>
<dbReference type="Pfam" id="PF00175">
    <property type="entry name" value="NAD_binding_1"/>
    <property type="match status" value="1"/>
</dbReference>
<evidence type="ECO:0000256" key="5">
    <source>
        <dbReference type="ARBA" id="ARBA00022643"/>
    </source>
</evidence>
<dbReference type="Pfam" id="PF00667">
    <property type="entry name" value="FAD_binding_1"/>
    <property type="match status" value="1"/>
</dbReference>
<evidence type="ECO:0000256" key="10">
    <source>
        <dbReference type="ARBA" id="ARBA00023192"/>
    </source>
</evidence>
<dbReference type="GO" id="GO:0050660">
    <property type="term" value="F:flavin adenine dinucleotide binding"/>
    <property type="evidence" value="ECO:0007669"/>
    <property type="project" value="InterPro"/>
</dbReference>
<evidence type="ECO:0000256" key="4">
    <source>
        <dbReference type="ARBA" id="ARBA00022630"/>
    </source>
</evidence>
<evidence type="ECO:0000256" key="12">
    <source>
        <dbReference type="PIRSR" id="PIRSR000207-1"/>
    </source>
</evidence>
<feature type="domain" description="Flavodoxin-like" evidence="13">
    <location>
        <begin position="95"/>
        <end position="233"/>
    </location>
</feature>
<dbReference type="Gene3D" id="1.20.990.10">
    <property type="entry name" value="NADPH-cytochrome p450 Reductase, Chain A, domain 3"/>
    <property type="match status" value="1"/>
</dbReference>
<proteinExistence type="predicted"/>
<evidence type="ECO:0000259" key="14">
    <source>
        <dbReference type="PROSITE" id="PS51384"/>
    </source>
</evidence>
<evidence type="ECO:0000256" key="2">
    <source>
        <dbReference type="ARBA" id="ARBA00022448"/>
    </source>
</evidence>
<feature type="domain" description="FAD-binding FR-type" evidence="14">
    <location>
        <begin position="267"/>
        <end position="486"/>
    </location>
</feature>
<evidence type="ECO:0000256" key="8">
    <source>
        <dbReference type="ARBA" id="ARBA00022982"/>
    </source>
</evidence>
<evidence type="ECO:0000313" key="16">
    <source>
        <dbReference type="Proteomes" id="UP000249890"/>
    </source>
</evidence>
<dbReference type="PANTHER" id="PTHR19384">
    <property type="entry name" value="NITRIC OXIDE SYNTHASE-RELATED"/>
    <property type="match status" value="1"/>
</dbReference>
<keyword evidence="5 12" id="KW-0288">FMN</keyword>
<dbReference type="RefSeq" id="WP_087916804.1">
    <property type="nucleotide sequence ID" value="NZ_CP021780.1"/>
</dbReference>
<reference evidence="15 16" key="1">
    <citation type="submission" date="2017-06" db="EMBL/GenBank/DDBJ databases">
        <title>Complete genome sequence of Paenibacillus donghaensis KCTC 13049T isolated from East Sea sediment, South Korea.</title>
        <authorList>
            <person name="Jung B.K."/>
            <person name="Hong S.-J."/>
            <person name="Shin J.-H."/>
        </authorList>
    </citation>
    <scope>NUCLEOTIDE SEQUENCE [LARGE SCALE GENOMIC DNA]</scope>
    <source>
        <strain evidence="15 16">KCTC 13049</strain>
    </source>
</reference>
<keyword evidence="8" id="KW-0249">Electron transport</keyword>